<gene>
    <name evidence="1" type="ORF">P8935_24075</name>
</gene>
<proteinExistence type="predicted"/>
<organism evidence="1">
    <name type="scientific">Telmatobacter sp. DSM 110680</name>
    <dbReference type="NCBI Taxonomy" id="3036704"/>
    <lineage>
        <taxon>Bacteria</taxon>
        <taxon>Pseudomonadati</taxon>
        <taxon>Acidobacteriota</taxon>
        <taxon>Terriglobia</taxon>
        <taxon>Terriglobales</taxon>
        <taxon>Acidobacteriaceae</taxon>
        <taxon>Telmatobacter</taxon>
    </lineage>
</organism>
<protein>
    <submittedName>
        <fullName evidence="1">Uncharacterized protein</fullName>
    </submittedName>
</protein>
<accession>A0AAU7DHR6</accession>
<dbReference type="RefSeq" id="WP_348262856.1">
    <property type="nucleotide sequence ID" value="NZ_CP121196.1"/>
</dbReference>
<dbReference type="EMBL" id="CP121196">
    <property type="protein sequence ID" value="XBH17632.1"/>
    <property type="molecule type" value="Genomic_DNA"/>
</dbReference>
<sequence>MIELKESRIMRVQAAEKERNKLLHAKSVLHAKRGYLIYVARYGRERVIRGPKGEAGRYFFEVPIVLEQRMPKAKVKEWSAEFKLWAKYVFEKV</sequence>
<reference evidence="1" key="1">
    <citation type="submission" date="2023-03" db="EMBL/GenBank/DDBJ databases">
        <title>Edaphobacter sp.</title>
        <authorList>
            <person name="Huber K.J."/>
            <person name="Papendorf J."/>
            <person name="Pilke C."/>
            <person name="Bunk B."/>
            <person name="Sproeer C."/>
            <person name="Pester M."/>
        </authorList>
    </citation>
    <scope>NUCLEOTIDE SEQUENCE</scope>
    <source>
        <strain evidence="1">DSM 110680</strain>
    </source>
</reference>
<name>A0AAU7DHR6_9BACT</name>
<evidence type="ECO:0000313" key="1">
    <source>
        <dbReference type="EMBL" id="XBH17632.1"/>
    </source>
</evidence>
<dbReference type="AlphaFoldDB" id="A0AAU7DHR6"/>